<protein>
    <submittedName>
        <fullName evidence="1">Uncharacterized protein</fullName>
    </submittedName>
</protein>
<gene>
    <name evidence="1" type="ORF">NDU88_010287</name>
</gene>
<evidence type="ECO:0000313" key="2">
    <source>
        <dbReference type="Proteomes" id="UP001066276"/>
    </source>
</evidence>
<keyword evidence="2" id="KW-1185">Reference proteome</keyword>
<name>A0AAV7PXV9_PLEWA</name>
<sequence>MAQAYIRWLVLQHLVRDPVDAKDVKKEIIHYFESNTHPDITVHTKVTIRGPISSVAIAQARKARLIEKGLVDGIKALER</sequence>
<accession>A0AAV7PXV9</accession>
<comment type="caution">
    <text evidence="1">The sequence shown here is derived from an EMBL/GenBank/DDBJ whole genome shotgun (WGS) entry which is preliminary data.</text>
</comment>
<evidence type="ECO:0000313" key="1">
    <source>
        <dbReference type="EMBL" id="KAJ1131957.1"/>
    </source>
</evidence>
<dbReference type="EMBL" id="JANPWB010000011">
    <property type="protein sequence ID" value="KAJ1131957.1"/>
    <property type="molecule type" value="Genomic_DNA"/>
</dbReference>
<proteinExistence type="predicted"/>
<dbReference type="Proteomes" id="UP001066276">
    <property type="component" value="Chromosome 7"/>
</dbReference>
<dbReference type="AlphaFoldDB" id="A0AAV7PXV9"/>
<organism evidence="1 2">
    <name type="scientific">Pleurodeles waltl</name>
    <name type="common">Iberian ribbed newt</name>
    <dbReference type="NCBI Taxonomy" id="8319"/>
    <lineage>
        <taxon>Eukaryota</taxon>
        <taxon>Metazoa</taxon>
        <taxon>Chordata</taxon>
        <taxon>Craniata</taxon>
        <taxon>Vertebrata</taxon>
        <taxon>Euteleostomi</taxon>
        <taxon>Amphibia</taxon>
        <taxon>Batrachia</taxon>
        <taxon>Caudata</taxon>
        <taxon>Salamandroidea</taxon>
        <taxon>Salamandridae</taxon>
        <taxon>Pleurodelinae</taxon>
        <taxon>Pleurodeles</taxon>
    </lineage>
</organism>
<reference evidence="1" key="1">
    <citation type="journal article" date="2022" name="bioRxiv">
        <title>Sequencing and chromosome-scale assembly of the giantPleurodeles waltlgenome.</title>
        <authorList>
            <person name="Brown T."/>
            <person name="Elewa A."/>
            <person name="Iarovenko S."/>
            <person name="Subramanian E."/>
            <person name="Araus A.J."/>
            <person name="Petzold A."/>
            <person name="Susuki M."/>
            <person name="Suzuki K.-i.T."/>
            <person name="Hayashi T."/>
            <person name="Toyoda A."/>
            <person name="Oliveira C."/>
            <person name="Osipova E."/>
            <person name="Leigh N.D."/>
            <person name="Simon A."/>
            <person name="Yun M.H."/>
        </authorList>
    </citation>
    <scope>NUCLEOTIDE SEQUENCE</scope>
    <source>
        <strain evidence="1">20211129_DDA</strain>
        <tissue evidence="1">Liver</tissue>
    </source>
</reference>